<reference evidence="6" key="1">
    <citation type="journal article" date="2021" name="Microorganisms">
        <title>Acidisoma silvae sp. nov. and Acidisomacellulosilytica sp. nov., Two Acidophilic Bacteria Isolated from Decaying Wood, Hydrolyzing Cellulose and Producing Poly-3-hydroxybutyrate.</title>
        <authorList>
            <person name="Mieszkin S."/>
            <person name="Pouder E."/>
            <person name="Uroz S."/>
            <person name="Simon-Colin C."/>
            <person name="Alain K."/>
        </authorList>
    </citation>
    <scope>NUCLEOTIDE SEQUENCE</scope>
    <source>
        <strain evidence="6">HW T2.11</strain>
    </source>
</reference>
<dbReference type="SUPFAM" id="SSF46785">
    <property type="entry name" value="Winged helix' DNA-binding domain"/>
    <property type="match status" value="1"/>
</dbReference>
<dbReference type="InterPro" id="IPR005119">
    <property type="entry name" value="LysR_subst-bd"/>
</dbReference>
<dbReference type="InterPro" id="IPR000847">
    <property type="entry name" value="LysR_HTH_N"/>
</dbReference>
<gene>
    <name evidence="6" type="ORF">ASILVAE211_21905</name>
</gene>
<protein>
    <submittedName>
        <fullName evidence="6">LysR family transcriptional regulator</fullName>
    </submittedName>
</protein>
<dbReference type="PROSITE" id="PS50931">
    <property type="entry name" value="HTH_LYSR"/>
    <property type="match status" value="1"/>
</dbReference>
<evidence type="ECO:0000313" key="7">
    <source>
        <dbReference type="Proteomes" id="UP000708298"/>
    </source>
</evidence>
<dbReference type="Pfam" id="PF03466">
    <property type="entry name" value="LysR_substrate"/>
    <property type="match status" value="1"/>
</dbReference>
<keyword evidence="2" id="KW-0805">Transcription regulation</keyword>
<dbReference type="PRINTS" id="PR00039">
    <property type="entry name" value="HTHLYSR"/>
</dbReference>
<name>A0A964E153_9PROT</name>
<dbReference type="Gene3D" id="3.40.190.290">
    <property type="match status" value="1"/>
</dbReference>
<comment type="caution">
    <text evidence="6">The sequence shown here is derived from an EMBL/GenBank/DDBJ whole genome shotgun (WGS) entry which is preliminary data.</text>
</comment>
<evidence type="ECO:0000256" key="3">
    <source>
        <dbReference type="ARBA" id="ARBA00023125"/>
    </source>
</evidence>
<dbReference type="AlphaFoldDB" id="A0A964E153"/>
<dbReference type="PANTHER" id="PTHR30537:SF5">
    <property type="entry name" value="HTH-TYPE TRANSCRIPTIONAL ACTIVATOR TTDR-RELATED"/>
    <property type="match status" value="1"/>
</dbReference>
<feature type="domain" description="HTH lysR-type" evidence="5">
    <location>
        <begin position="9"/>
        <end position="64"/>
    </location>
</feature>
<dbReference type="Pfam" id="PF00126">
    <property type="entry name" value="HTH_1"/>
    <property type="match status" value="1"/>
</dbReference>
<organism evidence="6 7">
    <name type="scientific">Acidisoma silvae</name>
    <dbReference type="NCBI Taxonomy" id="2802396"/>
    <lineage>
        <taxon>Bacteria</taxon>
        <taxon>Pseudomonadati</taxon>
        <taxon>Pseudomonadota</taxon>
        <taxon>Alphaproteobacteria</taxon>
        <taxon>Acetobacterales</taxon>
        <taxon>Acidocellaceae</taxon>
        <taxon>Acidisoma</taxon>
    </lineage>
</organism>
<dbReference type="PANTHER" id="PTHR30537">
    <property type="entry name" value="HTH-TYPE TRANSCRIPTIONAL REGULATOR"/>
    <property type="match status" value="1"/>
</dbReference>
<dbReference type="FunFam" id="1.10.10.10:FF:000001">
    <property type="entry name" value="LysR family transcriptional regulator"/>
    <property type="match status" value="1"/>
</dbReference>
<dbReference type="SUPFAM" id="SSF53850">
    <property type="entry name" value="Periplasmic binding protein-like II"/>
    <property type="match status" value="1"/>
</dbReference>
<dbReference type="RefSeq" id="WP_227323501.1">
    <property type="nucleotide sequence ID" value="NZ_JAESVB010000018.1"/>
</dbReference>
<dbReference type="GO" id="GO:0003700">
    <property type="term" value="F:DNA-binding transcription factor activity"/>
    <property type="evidence" value="ECO:0007669"/>
    <property type="project" value="InterPro"/>
</dbReference>
<dbReference type="Proteomes" id="UP000708298">
    <property type="component" value="Unassembled WGS sequence"/>
</dbReference>
<evidence type="ECO:0000256" key="2">
    <source>
        <dbReference type="ARBA" id="ARBA00023015"/>
    </source>
</evidence>
<keyword evidence="4" id="KW-0804">Transcription</keyword>
<comment type="similarity">
    <text evidence="1">Belongs to the LysR transcriptional regulatory family.</text>
</comment>
<keyword evidence="7" id="KW-1185">Reference proteome</keyword>
<reference evidence="6" key="2">
    <citation type="submission" date="2021-01" db="EMBL/GenBank/DDBJ databases">
        <authorList>
            <person name="Mieszkin S."/>
            <person name="Pouder E."/>
            <person name="Alain K."/>
        </authorList>
    </citation>
    <scope>NUCLEOTIDE SEQUENCE</scope>
    <source>
        <strain evidence="6">HW T2.11</strain>
    </source>
</reference>
<dbReference type="CDD" id="cd08475">
    <property type="entry name" value="PBP2_CrgA_like_6"/>
    <property type="match status" value="1"/>
</dbReference>
<evidence type="ECO:0000256" key="1">
    <source>
        <dbReference type="ARBA" id="ARBA00009437"/>
    </source>
</evidence>
<dbReference type="GO" id="GO:0003677">
    <property type="term" value="F:DNA binding"/>
    <property type="evidence" value="ECO:0007669"/>
    <property type="project" value="UniProtKB-KW"/>
</dbReference>
<evidence type="ECO:0000256" key="4">
    <source>
        <dbReference type="ARBA" id="ARBA00023163"/>
    </source>
</evidence>
<dbReference type="InterPro" id="IPR036390">
    <property type="entry name" value="WH_DNA-bd_sf"/>
</dbReference>
<dbReference type="Gene3D" id="1.10.10.10">
    <property type="entry name" value="Winged helix-like DNA-binding domain superfamily/Winged helix DNA-binding domain"/>
    <property type="match status" value="1"/>
</dbReference>
<dbReference type="EMBL" id="JAESVB010000018">
    <property type="protein sequence ID" value="MCB8877862.1"/>
    <property type="molecule type" value="Genomic_DNA"/>
</dbReference>
<proteinExistence type="inferred from homology"/>
<dbReference type="InterPro" id="IPR036388">
    <property type="entry name" value="WH-like_DNA-bd_sf"/>
</dbReference>
<evidence type="ECO:0000259" key="5">
    <source>
        <dbReference type="PROSITE" id="PS50931"/>
    </source>
</evidence>
<evidence type="ECO:0000313" key="6">
    <source>
        <dbReference type="EMBL" id="MCB8877862.1"/>
    </source>
</evidence>
<keyword evidence="3" id="KW-0238">DNA-binding</keyword>
<sequence length="313" mass="34408">MAIDPHSQLTGISAFVHTVETGSFTAAAARMGLSKSAAAKKVARLEDRLGARLLERTTRRLNLTVEGEAYYRSCLKVLDELSATEALLASRQQAVSGRLRINLPISFGRLCIMPVLMDLLAQHPRLDLDVSFADRRVDLVEEGIDLAVRLGEPGDQASLIGRRIGTQRSVICGSPAYFALRGYPQSFEDLADHDCLGFVRDGRSSPWTIALSDGALRDLAIKPRHTVSHGEALRDATLSGLGLSYLSTWLIADDVRSGRLESVLLAEPVMQWPITALWPRVRDLTPKVRVTVDALVKAFSPLPRWDRLFSQSP</sequence>
<dbReference type="InterPro" id="IPR058163">
    <property type="entry name" value="LysR-type_TF_proteobact-type"/>
</dbReference>
<accession>A0A964E153</accession>